<organism evidence="3 4">
    <name type="scientific">Thermohalobaculum xanthum</name>
    <dbReference type="NCBI Taxonomy" id="2753746"/>
    <lineage>
        <taxon>Bacteria</taxon>
        <taxon>Pseudomonadati</taxon>
        <taxon>Pseudomonadota</taxon>
        <taxon>Alphaproteobacteria</taxon>
        <taxon>Rhodobacterales</taxon>
        <taxon>Paracoccaceae</taxon>
        <taxon>Thermohalobaculum</taxon>
    </lineage>
</organism>
<evidence type="ECO:0000313" key="4">
    <source>
        <dbReference type="Proteomes" id="UP000655420"/>
    </source>
</evidence>
<evidence type="ECO:0000259" key="2">
    <source>
        <dbReference type="Pfam" id="PF09917"/>
    </source>
</evidence>
<dbReference type="Proteomes" id="UP000655420">
    <property type="component" value="Unassembled WGS sequence"/>
</dbReference>
<dbReference type="PANTHER" id="PTHR36919">
    <property type="entry name" value="BLR1215 PROTEIN"/>
    <property type="match status" value="1"/>
</dbReference>
<accession>A0A8J7M6A2</accession>
<dbReference type="InterPro" id="IPR019223">
    <property type="entry name" value="DUF2147"/>
</dbReference>
<comment type="caution">
    <text evidence="3">The sequence shown here is derived from an EMBL/GenBank/DDBJ whole genome shotgun (WGS) entry which is preliminary data.</text>
</comment>
<sequence>MTVALLAAAPAMALADGADGVWATEKNDKGGYLEVTIAPCASDGAKTCGTISGAFTAKGADPAYPHLGASIISGMTHDGDGSYSGGSVWDPEDNKTYDSKMQVKGDVLDVEGCVSIFCRGQDWKRVKH</sequence>
<gene>
    <name evidence="3" type="ORF">H0I76_08585</name>
</gene>
<proteinExistence type="predicted"/>
<dbReference type="Pfam" id="PF09917">
    <property type="entry name" value="DUF2147"/>
    <property type="match status" value="1"/>
</dbReference>
<feature type="domain" description="DUF2147" evidence="2">
    <location>
        <begin position="20"/>
        <end position="125"/>
    </location>
</feature>
<dbReference type="RefSeq" id="WP_200609312.1">
    <property type="nucleotide sequence ID" value="NZ_JAEHHL010000004.1"/>
</dbReference>
<evidence type="ECO:0000313" key="3">
    <source>
        <dbReference type="EMBL" id="MBK0399244.1"/>
    </source>
</evidence>
<dbReference type="AlphaFoldDB" id="A0A8J7M6A2"/>
<keyword evidence="1" id="KW-0732">Signal</keyword>
<feature type="signal peptide" evidence="1">
    <location>
        <begin position="1"/>
        <end position="15"/>
    </location>
</feature>
<keyword evidence="4" id="KW-1185">Reference proteome</keyword>
<protein>
    <submittedName>
        <fullName evidence="3">DUF2147 domain-containing protein</fullName>
    </submittedName>
</protein>
<dbReference type="Gene3D" id="2.40.128.520">
    <property type="match status" value="1"/>
</dbReference>
<dbReference type="EMBL" id="JAEHHL010000004">
    <property type="protein sequence ID" value="MBK0399244.1"/>
    <property type="molecule type" value="Genomic_DNA"/>
</dbReference>
<name>A0A8J7M6A2_9RHOB</name>
<dbReference type="PANTHER" id="PTHR36919:SF2">
    <property type="entry name" value="BLL6627 PROTEIN"/>
    <property type="match status" value="1"/>
</dbReference>
<reference evidence="3" key="1">
    <citation type="submission" date="2020-12" db="EMBL/GenBank/DDBJ databases">
        <title>Bacterial taxonomy.</title>
        <authorList>
            <person name="Pan X."/>
        </authorList>
    </citation>
    <scope>NUCLEOTIDE SEQUENCE</scope>
    <source>
        <strain evidence="3">M0105</strain>
    </source>
</reference>
<feature type="chain" id="PRO_5035277478" evidence="1">
    <location>
        <begin position="16"/>
        <end position="128"/>
    </location>
</feature>
<evidence type="ECO:0000256" key="1">
    <source>
        <dbReference type="SAM" id="SignalP"/>
    </source>
</evidence>